<comment type="function">
    <text evidence="6">Sigma factors are initiation factors that promote the attachment of RNA polymerase to specific initiation sites and are then released.</text>
</comment>
<evidence type="ECO:0000313" key="9">
    <source>
        <dbReference type="EMBL" id="RFT67912.1"/>
    </source>
</evidence>
<name>A0A090YVY0_9BACI</name>
<dbReference type="NCBIfam" id="TIGR02895">
    <property type="entry name" value="spore_sigI"/>
    <property type="match status" value="1"/>
</dbReference>
<dbReference type="NCBIfam" id="NF006171">
    <property type="entry name" value="PRK08311.1-2"/>
    <property type="match status" value="1"/>
</dbReference>
<sequence>MLSLVMKIIKKTTIEDIVLNIQNNGGDKGAFIAQYRPFIRKAISSVCHRYITEQDDEYSIGLFAFNQAIEQYSYKKGKSFLAFAELLIKRDVIDYIRKESKHNLVFLKEDQQEEIVEMQVSLTEYIKEMENSNRKEEILHFQIVLAEFKITFSELAKESPKHRDTREHLIEIAKIIIKEEKMMEELFRKKKLPLKHIEPRVRASRKTLERHRKYIIAMCIIFANNYTYILDYIRGGKHDE</sequence>
<keyword evidence="4 6" id="KW-0238">DNA-binding</keyword>
<dbReference type="HAMAP" id="MF_02064">
    <property type="entry name" value="Sigma70_SigI"/>
    <property type="match status" value="1"/>
</dbReference>
<dbReference type="EMBL" id="JMQC01000008">
    <property type="protein sequence ID" value="KFN02560.1"/>
    <property type="molecule type" value="Genomic_DNA"/>
</dbReference>
<feature type="domain" description="RNA polymerase sigma-70 region 2" evidence="7">
    <location>
        <begin position="32"/>
        <end position="101"/>
    </location>
</feature>
<proteinExistence type="inferred from homology"/>
<evidence type="ECO:0000313" key="11">
    <source>
        <dbReference type="Proteomes" id="UP000264294"/>
    </source>
</evidence>
<feature type="DNA-binding region" description="H-T-H motif" evidence="6">
    <location>
        <begin position="194"/>
        <end position="213"/>
    </location>
</feature>
<comment type="subcellular location">
    <subcellularLocation>
        <location evidence="6">Cytoplasm</location>
    </subcellularLocation>
</comment>
<dbReference type="Proteomes" id="UP000264294">
    <property type="component" value="Unassembled WGS sequence"/>
</dbReference>
<dbReference type="Proteomes" id="UP000029389">
    <property type="component" value="Unassembled WGS sequence"/>
</dbReference>
<gene>
    <name evidence="6 8" type="primary">sigI</name>
    <name evidence="9" type="ORF">D0U04_05480</name>
    <name evidence="8" type="ORF">DJ93_3363</name>
</gene>
<dbReference type="PANTHER" id="PTHR30385:SF6">
    <property type="entry name" value="RNA POLYMERASE SIGMA FACTOR SIGI"/>
    <property type="match status" value="1"/>
</dbReference>
<dbReference type="InterPro" id="IPR013325">
    <property type="entry name" value="RNA_pol_sigma_r2"/>
</dbReference>
<dbReference type="PATRIC" id="fig|1405.8.peg.3451"/>
<protein>
    <recommendedName>
        <fullName evidence="6">RNA polymerase sigma factor SigI</fullName>
    </recommendedName>
</protein>
<evidence type="ECO:0000313" key="10">
    <source>
        <dbReference type="Proteomes" id="UP000029389"/>
    </source>
</evidence>
<evidence type="ECO:0000256" key="6">
    <source>
        <dbReference type="HAMAP-Rule" id="MF_02064"/>
    </source>
</evidence>
<dbReference type="GO" id="GO:0016987">
    <property type="term" value="F:sigma factor activity"/>
    <property type="evidence" value="ECO:0007669"/>
    <property type="project" value="UniProtKB-UniRule"/>
</dbReference>
<evidence type="ECO:0000313" key="8">
    <source>
        <dbReference type="EMBL" id="KFN02560.1"/>
    </source>
</evidence>
<comment type="subunit">
    <text evidence="6">Interacts with RsgI.</text>
</comment>
<comment type="similarity">
    <text evidence="6">Belongs to the sigma-70 factor family. SigI subfamily.</text>
</comment>
<evidence type="ECO:0000256" key="4">
    <source>
        <dbReference type="ARBA" id="ARBA00023125"/>
    </source>
</evidence>
<dbReference type="GO" id="GO:0006352">
    <property type="term" value="P:DNA-templated transcription initiation"/>
    <property type="evidence" value="ECO:0007669"/>
    <property type="project" value="UniProtKB-UniRule"/>
</dbReference>
<dbReference type="STRING" id="1405.B7492_17890"/>
<reference evidence="9 11" key="2">
    <citation type="submission" date="2018-08" db="EMBL/GenBank/DDBJ databases">
        <title>Bacillus clarus sp. nov. strain PS00077A.</title>
        <authorList>
            <person name="Mendez Acevedo M."/>
            <person name="Carroll L."/>
            <person name="Mukherjee M."/>
            <person name="Wiedmann M."/>
            <person name="Kovac J."/>
        </authorList>
    </citation>
    <scope>NUCLEOTIDE SEQUENCE [LARGE SCALE GENOMIC DNA]</scope>
    <source>
        <strain evidence="9 11">PS00077A</strain>
    </source>
</reference>
<dbReference type="Gene3D" id="1.10.1740.10">
    <property type="match status" value="1"/>
</dbReference>
<keyword evidence="3 6" id="KW-0731">Sigma factor</keyword>
<organism evidence="8 10">
    <name type="scientific">Bacillus clarus</name>
    <dbReference type="NCBI Taxonomy" id="2338372"/>
    <lineage>
        <taxon>Bacteria</taxon>
        <taxon>Bacillati</taxon>
        <taxon>Bacillota</taxon>
        <taxon>Bacilli</taxon>
        <taxon>Bacillales</taxon>
        <taxon>Bacillaceae</taxon>
        <taxon>Bacillus</taxon>
        <taxon>Bacillus cereus group</taxon>
    </lineage>
</organism>
<evidence type="ECO:0000256" key="3">
    <source>
        <dbReference type="ARBA" id="ARBA00023082"/>
    </source>
</evidence>
<keyword evidence="2 6" id="KW-0805">Transcription regulation</keyword>
<dbReference type="Pfam" id="PF04542">
    <property type="entry name" value="Sigma70_r2"/>
    <property type="match status" value="1"/>
</dbReference>
<keyword evidence="6" id="KW-0346">Stress response</keyword>
<evidence type="ECO:0000256" key="2">
    <source>
        <dbReference type="ARBA" id="ARBA00023015"/>
    </source>
</evidence>
<comment type="activity regulation">
    <text evidence="6">Negatively regulated by the anti-sigma-I factor RsgI.</text>
</comment>
<dbReference type="RefSeq" id="WP_042982130.1">
    <property type="nucleotide sequence ID" value="NZ_JMQC01000008.1"/>
</dbReference>
<keyword evidence="11" id="KW-1185">Reference proteome</keyword>
<evidence type="ECO:0000259" key="7">
    <source>
        <dbReference type="Pfam" id="PF04542"/>
    </source>
</evidence>
<dbReference type="InterPro" id="IPR007627">
    <property type="entry name" value="RNA_pol_sigma70_r2"/>
</dbReference>
<keyword evidence="1 6" id="KW-0963">Cytoplasm</keyword>
<dbReference type="eggNOG" id="COG1191">
    <property type="taxonomic scope" value="Bacteria"/>
</dbReference>
<dbReference type="InterPro" id="IPR014244">
    <property type="entry name" value="RNA_pol_sigma-I"/>
</dbReference>
<comment type="caution">
    <text evidence="8">The sequence shown here is derived from an EMBL/GenBank/DDBJ whole genome shotgun (WGS) entry which is preliminary data.</text>
</comment>
<evidence type="ECO:0000256" key="1">
    <source>
        <dbReference type="ARBA" id="ARBA00022490"/>
    </source>
</evidence>
<accession>A0A090YVY0</accession>
<dbReference type="SUPFAM" id="SSF88946">
    <property type="entry name" value="Sigma2 domain of RNA polymerase sigma factors"/>
    <property type="match status" value="1"/>
</dbReference>
<dbReference type="PANTHER" id="PTHR30385">
    <property type="entry name" value="SIGMA FACTOR F FLAGELLAR"/>
    <property type="match status" value="1"/>
</dbReference>
<feature type="short sequence motif" description="Polymerase core binding" evidence="6">
    <location>
        <begin position="56"/>
        <end position="69"/>
    </location>
</feature>
<dbReference type="EMBL" id="QVOD01000004">
    <property type="protein sequence ID" value="RFT67912.1"/>
    <property type="molecule type" value="Genomic_DNA"/>
</dbReference>
<dbReference type="PIRSF" id="PIRSF038953">
    <property type="entry name" value="SigI"/>
    <property type="match status" value="1"/>
</dbReference>
<dbReference type="GO" id="GO:0003677">
    <property type="term" value="F:DNA binding"/>
    <property type="evidence" value="ECO:0007669"/>
    <property type="project" value="UniProtKB-UniRule"/>
</dbReference>
<reference evidence="8 10" key="1">
    <citation type="submission" date="2014-04" db="EMBL/GenBank/DDBJ databases">
        <authorList>
            <person name="Bishop-Lilly K.A."/>
            <person name="Broomall S.M."/>
            <person name="Chain P.S."/>
            <person name="Chertkov O."/>
            <person name="Coyne S.R."/>
            <person name="Daligault H.E."/>
            <person name="Davenport K.W."/>
            <person name="Erkkila T."/>
            <person name="Frey K.G."/>
            <person name="Gibbons H.S."/>
            <person name="Gu W."/>
            <person name="Jaissle J."/>
            <person name="Johnson S.L."/>
            <person name="Koroleva G.I."/>
            <person name="Ladner J.T."/>
            <person name="Lo C.-C."/>
            <person name="Minogue T.D."/>
            <person name="Munk C."/>
            <person name="Palacios G.F."/>
            <person name="Redden C.L."/>
            <person name="Rosenzweig C.N."/>
            <person name="Scholz M.B."/>
            <person name="Teshima H."/>
            <person name="Xu Y."/>
        </authorList>
    </citation>
    <scope>NUCLEOTIDE SEQUENCE [LARGE SCALE GENOMIC DNA]</scope>
    <source>
        <strain evidence="8 10">BHP</strain>
    </source>
</reference>
<keyword evidence="5 6" id="KW-0804">Transcription</keyword>
<evidence type="ECO:0000256" key="5">
    <source>
        <dbReference type="ARBA" id="ARBA00023163"/>
    </source>
</evidence>
<dbReference type="AlphaFoldDB" id="A0A090YVY0"/>
<dbReference type="GO" id="GO:0005737">
    <property type="term" value="C:cytoplasm"/>
    <property type="evidence" value="ECO:0007669"/>
    <property type="project" value="UniProtKB-SubCell"/>
</dbReference>